<keyword evidence="2" id="KW-0677">Repeat</keyword>
<dbReference type="InterPro" id="IPR036322">
    <property type="entry name" value="WD40_repeat_dom_sf"/>
</dbReference>
<dbReference type="InterPro" id="IPR001680">
    <property type="entry name" value="WD40_rpt"/>
</dbReference>
<dbReference type="PROSITE" id="PS50294">
    <property type="entry name" value="WD_REPEATS_REGION"/>
    <property type="match status" value="1"/>
</dbReference>
<keyword evidence="1 3" id="KW-0853">WD repeat</keyword>
<dbReference type="PROSITE" id="PS50082">
    <property type="entry name" value="WD_REPEATS_2"/>
    <property type="match status" value="3"/>
</dbReference>
<dbReference type="EMBL" id="JADXDR010000069">
    <property type="protein sequence ID" value="KAI7840939.1"/>
    <property type="molecule type" value="Genomic_DNA"/>
</dbReference>
<dbReference type="InterPro" id="IPR036047">
    <property type="entry name" value="F-box-like_dom_sf"/>
</dbReference>
<dbReference type="Pfam" id="PF00400">
    <property type="entry name" value="WD40"/>
    <property type="match status" value="4"/>
</dbReference>
<name>A0AAD5DR66_9CHLO</name>
<protein>
    <recommendedName>
        <fullName evidence="5">F-box domain-containing protein</fullName>
    </recommendedName>
</protein>
<evidence type="ECO:0000256" key="1">
    <source>
        <dbReference type="ARBA" id="ARBA00022574"/>
    </source>
</evidence>
<evidence type="ECO:0000256" key="2">
    <source>
        <dbReference type="ARBA" id="ARBA00022737"/>
    </source>
</evidence>
<dbReference type="PANTHER" id="PTHR22847:SF637">
    <property type="entry name" value="WD REPEAT DOMAIN 5B"/>
    <property type="match status" value="1"/>
</dbReference>
<dbReference type="PANTHER" id="PTHR22847">
    <property type="entry name" value="WD40 REPEAT PROTEIN"/>
    <property type="match status" value="1"/>
</dbReference>
<feature type="domain" description="F-box" evidence="5">
    <location>
        <begin position="1"/>
        <end position="47"/>
    </location>
</feature>
<proteinExistence type="predicted"/>
<reference evidence="6" key="1">
    <citation type="submission" date="2020-11" db="EMBL/GenBank/DDBJ databases">
        <title>Chlorella ohadii genome sequencing and assembly.</title>
        <authorList>
            <person name="Murik O."/>
            <person name="Treves H."/>
            <person name="Kedem I."/>
            <person name="Shotland Y."/>
            <person name="Kaplan A."/>
        </authorList>
    </citation>
    <scope>NUCLEOTIDE SEQUENCE</scope>
    <source>
        <strain evidence="6">1</strain>
    </source>
</reference>
<feature type="repeat" description="WD" evidence="3">
    <location>
        <begin position="563"/>
        <end position="594"/>
    </location>
</feature>
<gene>
    <name evidence="6" type="ORF">COHA_005370</name>
</gene>
<accession>A0AAD5DR66</accession>
<dbReference type="InterPro" id="IPR001810">
    <property type="entry name" value="F-box_dom"/>
</dbReference>
<dbReference type="InterPro" id="IPR020472">
    <property type="entry name" value="WD40_PAC1"/>
</dbReference>
<evidence type="ECO:0000259" key="5">
    <source>
        <dbReference type="PROSITE" id="PS50181"/>
    </source>
</evidence>
<dbReference type="CDD" id="cd09917">
    <property type="entry name" value="F-box_SF"/>
    <property type="match status" value="1"/>
</dbReference>
<feature type="repeat" description="WD" evidence="3">
    <location>
        <begin position="438"/>
        <end position="469"/>
    </location>
</feature>
<dbReference type="Pfam" id="PF12937">
    <property type="entry name" value="F-box-like"/>
    <property type="match status" value="1"/>
</dbReference>
<dbReference type="SUPFAM" id="SSF81383">
    <property type="entry name" value="F-box domain"/>
    <property type="match status" value="1"/>
</dbReference>
<dbReference type="GO" id="GO:0042393">
    <property type="term" value="F:histone binding"/>
    <property type="evidence" value="ECO:0007669"/>
    <property type="project" value="TreeGrafter"/>
</dbReference>
<feature type="compositionally biased region" description="Low complexity" evidence="4">
    <location>
        <begin position="223"/>
        <end position="297"/>
    </location>
</feature>
<sequence length="594" mass="64170">MSLQSLDDGLLGQVLGRLPAPSLCAVNQCSRRLRRLTSEDQGLWRDVFRRDFPPYFSAQQAVLAGTGWDWRGTYRRRLQHNQNWKQGQLATPAELLRSHTGPVFSTAFLGPPFQGSGLALSGGVVGNEERAELTLWDIGRGQYEGVGRLGWQLSPDCMANLKGIFHVQQLPGTAKVVLCGFGSECNIASIEALSDVEPLDTTNTLQLLQSLQQTAQAAQAQQQQAQQQQQQHFMPPPQQAQQAQAPQQAQHVQQSLQQGPQAQQGEEQGGHPPSNGPSSSASCAASRPPAGSPSPRAQDIAPRVAAGGVDGQLTYQMMSERMSDLYNWVLRESSNLKYSAVSREQLPPATAGYGLRTDWVLRGHKGAVDLSSCQGNCIATVSFDGTAKLWRVPDERPPAGSETASVGPGQEPVPVLSAAATYVDPPEPGTTAPPLCCVALAADCSQLASGGNDNQVKLWDAERAVLTRRLLGHDGWVWHVMPLVQDDFSALVTGSTDGTVRFWDSRQGGGQVGSVHIDASSPDNVVPVGGLCPRLDGRYLVVGSFDGDMHILDRRQEKVLHSFEAHSDRVTRLSCQGDTILSCSFDGNCRLWQF</sequence>
<dbReference type="GO" id="GO:0048188">
    <property type="term" value="C:Set1C/COMPASS complex"/>
    <property type="evidence" value="ECO:0007669"/>
    <property type="project" value="TreeGrafter"/>
</dbReference>
<feature type="repeat" description="WD" evidence="3">
    <location>
        <begin position="491"/>
        <end position="504"/>
    </location>
</feature>
<organism evidence="6 7">
    <name type="scientific">Chlorella ohadii</name>
    <dbReference type="NCBI Taxonomy" id="2649997"/>
    <lineage>
        <taxon>Eukaryota</taxon>
        <taxon>Viridiplantae</taxon>
        <taxon>Chlorophyta</taxon>
        <taxon>core chlorophytes</taxon>
        <taxon>Trebouxiophyceae</taxon>
        <taxon>Chlorellales</taxon>
        <taxon>Chlorellaceae</taxon>
        <taxon>Chlorella clade</taxon>
        <taxon>Chlorella</taxon>
    </lineage>
</organism>
<dbReference type="PROSITE" id="PS50181">
    <property type="entry name" value="FBOX"/>
    <property type="match status" value="1"/>
</dbReference>
<evidence type="ECO:0000256" key="4">
    <source>
        <dbReference type="SAM" id="MobiDB-lite"/>
    </source>
</evidence>
<feature type="region of interest" description="Disordered" evidence="4">
    <location>
        <begin position="223"/>
        <end position="303"/>
    </location>
</feature>
<dbReference type="SMART" id="SM00320">
    <property type="entry name" value="WD40"/>
    <property type="match status" value="5"/>
</dbReference>
<comment type="caution">
    <text evidence="6">The sequence shown here is derived from an EMBL/GenBank/DDBJ whole genome shotgun (WGS) entry which is preliminary data.</text>
</comment>
<dbReference type="PRINTS" id="PR00320">
    <property type="entry name" value="GPROTEINBRPT"/>
</dbReference>
<dbReference type="SUPFAM" id="SSF50978">
    <property type="entry name" value="WD40 repeat-like"/>
    <property type="match status" value="1"/>
</dbReference>
<dbReference type="Gene3D" id="2.130.10.10">
    <property type="entry name" value="YVTN repeat-like/Quinoprotein amine dehydrogenase"/>
    <property type="match status" value="2"/>
</dbReference>
<dbReference type="AlphaFoldDB" id="A0AAD5DR66"/>
<dbReference type="InterPro" id="IPR015943">
    <property type="entry name" value="WD40/YVTN_repeat-like_dom_sf"/>
</dbReference>
<evidence type="ECO:0000256" key="3">
    <source>
        <dbReference type="PROSITE-ProRule" id="PRU00221"/>
    </source>
</evidence>
<dbReference type="Proteomes" id="UP001205105">
    <property type="component" value="Unassembled WGS sequence"/>
</dbReference>
<keyword evidence="7" id="KW-1185">Reference proteome</keyword>
<dbReference type="Gene3D" id="1.20.1280.50">
    <property type="match status" value="1"/>
</dbReference>
<evidence type="ECO:0000313" key="6">
    <source>
        <dbReference type="EMBL" id="KAI7840939.1"/>
    </source>
</evidence>
<evidence type="ECO:0000313" key="7">
    <source>
        <dbReference type="Proteomes" id="UP001205105"/>
    </source>
</evidence>